<dbReference type="EMBL" id="FOBN01000003">
    <property type="protein sequence ID" value="SEM01092.1"/>
    <property type="molecule type" value="Genomic_DNA"/>
</dbReference>
<sequence>MKTLFKTIVIVTVAMSSQAFSQDLSVKTNAYIKCYNGISGRAIDSINRYESWVKDMKKGPTGKERIVYGLYTLHDHVIKDCKENIPVAVAVEPKQEELDQAADNYLKATLALNEKINEANRYYDRENYKDDNFAKGKKMHKPLATAMENFLKAHDELSKQLEEVNNNAMKAQLVEIEKNYGKKFNYWMLSTMIEAKPAVNLLSKEQFDVEKAKSLISAYEDSADKLIEQIKADTSVEMARYATLPMTIDNYRKALKERMRRVRDKKPYSTGEKMQLNPSSGWMVNGSPYKVMDTYNKLIEAVNR</sequence>
<keyword evidence="1" id="KW-0175">Coiled coil</keyword>
<dbReference type="AlphaFoldDB" id="A0A1H7UVU0"/>
<reference evidence="5" key="2">
    <citation type="submission" date="2016-10" db="EMBL/GenBank/DDBJ databases">
        <authorList>
            <person name="Varghese N."/>
            <person name="Submissions S."/>
        </authorList>
    </citation>
    <scope>NUCLEOTIDE SEQUENCE [LARGE SCALE GENOMIC DNA]</scope>
    <source>
        <strain evidence="5">DSM 24204</strain>
    </source>
</reference>
<dbReference type="EMBL" id="JASAVS010000001">
    <property type="protein sequence ID" value="MDP8084348.1"/>
    <property type="molecule type" value="Genomic_DNA"/>
</dbReference>
<evidence type="ECO:0000256" key="2">
    <source>
        <dbReference type="SAM" id="SignalP"/>
    </source>
</evidence>
<evidence type="ECO:0000313" key="6">
    <source>
        <dbReference type="Proteomes" id="UP001224812"/>
    </source>
</evidence>
<feature type="chain" id="PRO_5011731872" evidence="2">
    <location>
        <begin position="22"/>
        <end position="304"/>
    </location>
</feature>
<dbReference type="OrthoDB" id="8004422at2"/>
<dbReference type="InterPro" id="IPR024291">
    <property type="entry name" value="DUF3829"/>
</dbReference>
<feature type="coiled-coil region" evidence="1">
    <location>
        <begin position="147"/>
        <end position="179"/>
    </location>
</feature>
<accession>A0A1H7UVU0</accession>
<keyword evidence="2" id="KW-0732">Signal</keyword>
<dbReference type="Proteomes" id="UP000198883">
    <property type="component" value="Unassembled WGS sequence"/>
</dbReference>
<evidence type="ECO:0000313" key="4">
    <source>
        <dbReference type="EMBL" id="SEM01092.1"/>
    </source>
</evidence>
<dbReference type="STRING" id="97481.SAMN05444853_10335"/>
<protein>
    <submittedName>
        <fullName evidence="3">YiiG family protein</fullName>
    </submittedName>
</protein>
<dbReference type="Proteomes" id="UP001224812">
    <property type="component" value="Unassembled WGS sequence"/>
</dbReference>
<reference evidence="4" key="1">
    <citation type="submission" date="2016-10" db="EMBL/GenBank/DDBJ databases">
        <authorList>
            <person name="de Groot N.N."/>
        </authorList>
    </citation>
    <scope>NUCLEOTIDE SEQUENCE [LARGE SCALE GENOMIC DNA]</scope>
    <source>
        <strain evidence="4">DSM 24204</strain>
    </source>
</reference>
<organism evidence="4 5">
    <name type="scientific">Phocoenobacter skyensis</name>
    <dbReference type="NCBI Taxonomy" id="97481"/>
    <lineage>
        <taxon>Bacteria</taxon>
        <taxon>Pseudomonadati</taxon>
        <taxon>Pseudomonadota</taxon>
        <taxon>Gammaproteobacteria</taxon>
        <taxon>Pasteurellales</taxon>
        <taxon>Pasteurellaceae</taxon>
        <taxon>Phocoenobacter</taxon>
    </lineage>
</organism>
<evidence type="ECO:0000313" key="3">
    <source>
        <dbReference type="EMBL" id="MDP8084348.1"/>
    </source>
</evidence>
<proteinExistence type="predicted"/>
<feature type="signal peptide" evidence="2">
    <location>
        <begin position="1"/>
        <end position="21"/>
    </location>
</feature>
<dbReference type="Pfam" id="PF12889">
    <property type="entry name" value="DUF3829"/>
    <property type="match status" value="1"/>
</dbReference>
<gene>
    <name evidence="3" type="ORF">QJT92_00170</name>
    <name evidence="4" type="ORF">SAMN05444853_10335</name>
</gene>
<reference evidence="3 6" key="3">
    <citation type="journal article" date="2023" name="Front. Microbiol.">
        <title>Phylogeography and host specificity of Pasteurellaceae pathogenic to sea-farmed fish in the north-east Atlantic.</title>
        <authorList>
            <person name="Gulla S."/>
            <person name="Colquhoun D.J."/>
            <person name="Olsen A.B."/>
            <person name="Spilsberg B."/>
            <person name="Lagesen K."/>
            <person name="Aakesson C.P."/>
            <person name="Strom S."/>
            <person name="Manji F."/>
            <person name="Birkbeck T.H."/>
            <person name="Nilsen H.K."/>
        </authorList>
    </citation>
    <scope>NUCLEOTIDE SEQUENCE [LARGE SCALE GENOMIC DNA]</scope>
    <source>
        <strain evidence="3 6">VIO11850</strain>
    </source>
</reference>
<keyword evidence="6" id="KW-1185">Reference proteome</keyword>
<dbReference type="GeneID" id="83545116"/>
<evidence type="ECO:0000256" key="1">
    <source>
        <dbReference type="SAM" id="Coils"/>
    </source>
</evidence>
<evidence type="ECO:0000313" key="5">
    <source>
        <dbReference type="Proteomes" id="UP000198883"/>
    </source>
</evidence>
<name>A0A1H7UVU0_9PAST</name>
<dbReference type="RefSeq" id="WP_090920202.1">
    <property type="nucleotide sequence ID" value="NZ_CP016180.1"/>
</dbReference>